<feature type="domain" description="Pre-SET" evidence="4">
    <location>
        <begin position="1340"/>
        <end position="1416"/>
    </location>
</feature>
<dbReference type="PROSITE" id="PS50157">
    <property type="entry name" value="ZINC_FINGER_C2H2_2"/>
    <property type="match status" value="3"/>
</dbReference>
<feature type="domain" description="Post-SET" evidence="5">
    <location>
        <begin position="1556"/>
        <end position="1572"/>
    </location>
</feature>
<gene>
    <name evidence="6" type="ORF">ZIOFF_032888</name>
</gene>
<dbReference type="PANTHER" id="PTHR47325:SF1">
    <property type="entry name" value="HISTONE-LYSINE N-METHYLTRANSFERASE SUVR5"/>
    <property type="match status" value="1"/>
</dbReference>
<protein>
    <recommendedName>
        <fullName evidence="8">Histone-lysine N-methyltransferase SUVR5</fullName>
    </recommendedName>
</protein>
<dbReference type="InterPro" id="IPR040689">
    <property type="entry name" value="SUVR5_Znf-C2H2_3rpt"/>
</dbReference>
<dbReference type="SMART" id="SM00508">
    <property type="entry name" value="PostSET"/>
    <property type="match status" value="1"/>
</dbReference>
<keyword evidence="7" id="KW-1185">Reference proteome</keyword>
<dbReference type="GO" id="GO:0008270">
    <property type="term" value="F:zinc ion binding"/>
    <property type="evidence" value="ECO:0007669"/>
    <property type="project" value="UniProtKB-KW"/>
</dbReference>
<sequence>MHIDDLEQCKVEEDQTNRTKGSANHSVSVMHIHGYRISDIHAQEKCSFDKEDCNNMFSSSTMKLHSSSDPHFLERVSYFTLEKKAELVDRIASNDCISTKDDKRGETDGSGLDMIQNTISETTCISHSLRDINDQPRPFVAVDDFASVRDFKQDNIVMEKQEDNHLLATDSSSLKVKQDDWVQNENQVDEGTVQIVNQEGELGTQRNNTLEPDHPVALWVKWRGKWQTGIQCPQADCPLSAIRAKPTHERKRYIPIFFPRSRTYSWTDMLLVCSINELPEPLVRGTHRKWRKLVKDLTIPRRHVMQKLAVTMLNISDHLHIEAVIENVRKAAFWKEFAREVSQCRDYPDFGRMLLMLQTMILPCYIDNTWLLNNLSSWKDKCQNAQSAGSIETLIEELMDSIFWVKINELWNAPMQPELGPEWKTWRQDAMKLFFSSPSTHVYGNTGPNNVSGSLVVGNEASGRYSKLEICKAEICATPKLSQTNVIEVDFKSYQESVKSQPPCKSYKVEELHMVAGSSESQSLAKTCNGFVDDGSDVKLIQSSQVDIFPKTVRENRVLLYTQNELEAKEKYRQCQAFVLSKGRQCGRWASDGHIYCCAHLNVRNPEKLSHEAQTIPLEAPMCKGTTTHGRNCKHHARQGSTFCKKHQLLGSHGSMHSKSHLLGHTLRGGSNDNLVLESSSSSNMVHNELTSPREIQTTHENLIPVVVGITSDERDCLMKTSELYNALPAPLSSRPDLPRCIGSQHQNNDDQCLEYATRHTLYCNNHLPKFLKRARNGRSRLVSKDIFLNLLNQCSSRREKLCLHQACELLYGFMKISLSCQRPVSRGDTLSWILSEAMKDPPTGDFLLKLVASERDKLSNSWGFNMDKDRGKSSWEDKIPMPTVNNDKNYEISIKCKICAEVFADDHTLGIHWTQVHKKEARWLFRGYACAVCMTSFTNRKVVETHVKERHGMQFLENSIIFRCMSCNSHFVSSDHLWQHILSCHSMDFRLPNLNLRPLDEYLQPKIEINNIVSSNNNATENHEGSQKFTCKSCGLRFDLLPDLGRHHQVAHMNRNSTIQFPQQSGNHHLKRNRNFYPRFKKNFEASKRYKGLISFGMPKHNKSSHSIHFVREQNTHSPEPLGLGLLLDIHCSGVAETFISKIQKTKPRPSSPELLSVASSACCRTNFHYALEVKYGFLPENVYLKALKLCSEQNIQVGWHLDGFICPKGCKTLQKTNSLAPLLASKPLLAQTPAYMVDSCSNANWEMDESHYILNPEHLNFKSLQKGIILCEDVSFGKEAVPITCVVDEYLKDSFLVASHEGTYDQEPLLHMPWKEFKYITKQLIGSYLSLEAKDLQLGCNCPDSMCYPESCSHIYLFDADQMNAKDATGNSMHCRFAYDKKGRIVLEKDLLVQECNSCCKCDATCPNRVLQNGVQIKLEIFRTEKKGWAVRAGETISRGTFICEYIGEVLNVEETNTKRYDSDGCSYVYDISAHVDGTRQWIGGMVPCVIDATKHGNVARFINHSCSPNLVDHLVFVESMDIQLAHIGLYASRDIVIGEELSYDYRTKLLPGEGHPCHCEASNCRGRLY</sequence>
<accession>A0A8J5GW99</accession>
<feature type="domain" description="SET" evidence="3">
    <location>
        <begin position="1419"/>
        <end position="1549"/>
    </location>
</feature>
<dbReference type="GO" id="GO:0042054">
    <property type="term" value="F:histone methyltransferase activity"/>
    <property type="evidence" value="ECO:0007669"/>
    <property type="project" value="InterPro"/>
</dbReference>
<keyword evidence="1" id="KW-0862">Zinc</keyword>
<evidence type="ECO:0000256" key="1">
    <source>
        <dbReference type="PROSITE-ProRule" id="PRU00042"/>
    </source>
</evidence>
<dbReference type="Pfam" id="PF05033">
    <property type="entry name" value="Pre-SET"/>
    <property type="match status" value="1"/>
</dbReference>
<evidence type="ECO:0000259" key="3">
    <source>
        <dbReference type="PROSITE" id="PS50280"/>
    </source>
</evidence>
<dbReference type="PROSITE" id="PS50868">
    <property type="entry name" value="POST_SET"/>
    <property type="match status" value="1"/>
</dbReference>
<dbReference type="PROSITE" id="PS00028">
    <property type="entry name" value="ZINC_FINGER_C2H2_1"/>
    <property type="match status" value="4"/>
</dbReference>
<organism evidence="6 7">
    <name type="scientific">Zingiber officinale</name>
    <name type="common">Ginger</name>
    <name type="synonym">Amomum zingiber</name>
    <dbReference type="NCBI Taxonomy" id="94328"/>
    <lineage>
        <taxon>Eukaryota</taxon>
        <taxon>Viridiplantae</taxon>
        <taxon>Streptophyta</taxon>
        <taxon>Embryophyta</taxon>
        <taxon>Tracheophyta</taxon>
        <taxon>Spermatophyta</taxon>
        <taxon>Magnoliopsida</taxon>
        <taxon>Liliopsida</taxon>
        <taxon>Zingiberales</taxon>
        <taxon>Zingiberaceae</taxon>
        <taxon>Zingiber</taxon>
    </lineage>
</organism>
<evidence type="ECO:0000259" key="2">
    <source>
        <dbReference type="PROSITE" id="PS50157"/>
    </source>
</evidence>
<feature type="domain" description="C2H2-type" evidence="2">
    <location>
        <begin position="895"/>
        <end position="923"/>
    </location>
</feature>
<proteinExistence type="predicted"/>
<dbReference type="SMART" id="SM00317">
    <property type="entry name" value="SET"/>
    <property type="match status" value="1"/>
</dbReference>
<feature type="domain" description="C2H2-type" evidence="2">
    <location>
        <begin position="963"/>
        <end position="991"/>
    </location>
</feature>
<evidence type="ECO:0000259" key="4">
    <source>
        <dbReference type="PROSITE" id="PS50867"/>
    </source>
</evidence>
<dbReference type="PROSITE" id="PS50867">
    <property type="entry name" value="PRE_SET"/>
    <property type="match status" value="1"/>
</dbReference>
<dbReference type="InterPro" id="IPR001214">
    <property type="entry name" value="SET_dom"/>
</dbReference>
<feature type="domain" description="C2H2-type" evidence="2">
    <location>
        <begin position="1030"/>
        <end position="1058"/>
    </location>
</feature>
<evidence type="ECO:0000313" key="6">
    <source>
        <dbReference type="EMBL" id="KAG6507538.1"/>
    </source>
</evidence>
<dbReference type="InterPro" id="IPR003616">
    <property type="entry name" value="Post-SET_dom"/>
</dbReference>
<evidence type="ECO:0000259" key="5">
    <source>
        <dbReference type="PROSITE" id="PS50868"/>
    </source>
</evidence>
<dbReference type="InterPro" id="IPR013087">
    <property type="entry name" value="Znf_C2H2_type"/>
</dbReference>
<dbReference type="PANTHER" id="PTHR47325">
    <property type="entry name" value="HISTONE-LYSINE N-METHYLTRANSFERASE SUVR5"/>
    <property type="match status" value="1"/>
</dbReference>
<dbReference type="GO" id="GO:0005634">
    <property type="term" value="C:nucleus"/>
    <property type="evidence" value="ECO:0007669"/>
    <property type="project" value="InterPro"/>
</dbReference>
<dbReference type="EMBL" id="JACMSC010000009">
    <property type="protein sequence ID" value="KAG6507538.1"/>
    <property type="molecule type" value="Genomic_DNA"/>
</dbReference>
<evidence type="ECO:0000313" key="7">
    <source>
        <dbReference type="Proteomes" id="UP000734854"/>
    </source>
</evidence>
<reference evidence="6 7" key="1">
    <citation type="submission" date="2020-08" db="EMBL/GenBank/DDBJ databases">
        <title>Plant Genome Project.</title>
        <authorList>
            <person name="Zhang R.-G."/>
        </authorList>
    </citation>
    <scope>NUCLEOTIDE SEQUENCE [LARGE SCALE GENOMIC DNA]</scope>
    <source>
        <tissue evidence="6">Rhizome</tissue>
    </source>
</reference>
<comment type="caution">
    <text evidence="6">The sequence shown here is derived from an EMBL/GenBank/DDBJ whole genome shotgun (WGS) entry which is preliminary data.</text>
</comment>
<dbReference type="Pfam" id="PF00856">
    <property type="entry name" value="SET"/>
    <property type="match status" value="1"/>
</dbReference>
<dbReference type="OrthoDB" id="308383at2759"/>
<dbReference type="Pfam" id="PF18868">
    <property type="entry name" value="zf-C2H2_3rep"/>
    <property type="match status" value="1"/>
</dbReference>
<dbReference type="PROSITE" id="PS50280">
    <property type="entry name" value="SET"/>
    <property type="match status" value="1"/>
</dbReference>
<dbReference type="InterPro" id="IPR007728">
    <property type="entry name" value="Pre-SET_dom"/>
</dbReference>
<dbReference type="SMART" id="SM00355">
    <property type="entry name" value="ZnF_C2H2"/>
    <property type="match status" value="4"/>
</dbReference>
<evidence type="ECO:0008006" key="8">
    <source>
        <dbReference type="Google" id="ProtNLM"/>
    </source>
</evidence>
<keyword evidence="1" id="KW-0863">Zinc-finger</keyword>
<dbReference type="Proteomes" id="UP000734854">
    <property type="component" value="Unassembled WGS sequence"/>
</dbReference>
<keyword evidence="1" id="KW-0479">Metal-binding</keyword>
<dbReference type="SMART" id="SM00468">
    <property type="entry name" value="PreSET"/>
    <property type="match status" value="1"/>
</dbReference>
<name>A0A8J5GW99_ZINOF</name>